<organism evidence="3 4">
    <name type="scientific">Paraconexibacter algicola</name>
    <dbReference type="NCBI Taxonomy" id="2133960"/>
    <lineage>
        <taxon>Bacteria</taxon>
        <taxon>Bacillati</taxon>
        <taxon>Actinomycetota</taxon>
        <taxon>Thermoleophilia</taxon>
        <taxon>Solirubrobacterales</taxon>
        <taxon>Paraconexibacteraceae</taxon>
        <taxon>Paraconexibacter</taxon>
    </lineage>
</organism>
<sequence>MAYPITFEADVAERRSRLTTFFRALMVIPHLLVLLVYGLVAVFTIVGAWFALVITGRYPQGLYTFNSGVLRYITRVYAYMYLLTDAYPPFGTGESTDYPVRLAIAPPQPQYSRLKALFRIIVGIPVLIINYVMNLILGFVTIIAWFWIVITGKESKGLHAALSFTLSYNAKANGYFYLLTERYPPFSDDDAGTLTAAPAGGPLDPPAPAGPSTSLGSDIGLPDLPPPPPREDGPSGLTSGDPLR</sequence>
<feature type="transmembrane region" description="Helical" evidence="2">
    <location>
        <begin position="24"/>
        <end position="52"/>
    </location>
</feature>
<protein>
    <recommendedName>
        <fullName evidence="5">DUF4389 domain-containing protein</fullName>
    </recommendedName>
</protein>
<keyword evidence="2" id="KW-1133">Transmembrane helix</keyword>
<keyword evidence="2" id="KW-0812">Transmembrane</keyword>
<evidence type="ECO:0000256" key="1">
    <source>
        <dbReference type="SAM" id="MobiDB-lite"/>
    </source>
</evidence>
<dbReference type="InterPro" id="IPR025498">
    <property type="entry name" value="DUF4389"/>
</dbReference>
<accession>A0A2T4UDM3</accession>
<dbReference type="OrthoDB" id="156718at2"/>
<feature type="compositionally biased region" description="Low complexity" evidence="1">
    <location>
        <begin position="192"/>
        <end position="202"/>
    </location>
</feature>
<feature type="transmembrane region" description="Helical" evidence="2">
    <location>
        <begin position="116"/>
        <end position="149"/>
    </location>
</feature>
<dbReference type="AlphaFoldDB" id="A0A2T4UDM3"/>
<comment type="caution">
    <text evidence="3">The sequence shown here is derived from an EMBL/GenBank/DDBJ whole genome shotgun (WGS) entry which is preliminary data.</text>
</comment>
<evidence type="ECO:0000313" key="4">
    <source>
        <dbReference type="Proteomes" id="UP000240739"/>
    </source>
</evidence>
<dbReference type="EMBL" id="PYYB01000003">
    <property type="protein sequence ID" value="PTL55604.1"/>
    <property type="molecule type" value="Genomic_DNA"/>
</dbReference>
<proteinExistence type="predicted"/>
<dbReference type="RefSeq" id="WP_107570647.1">
    <property type="nucleotide sequence ID" value="NZ_PYYB01000003.1"/>
</dbReference>
<evidence type="ECO:0008006" key="5">
    <source>
        <dbReference type="Google" id="ProtNLM"/>
    </source>
</evidence>
<keyword evidence="4" id="KW-1185">Reference proteome</keyword>
<name>A0A2T4UDM3_9ACTN</name>
<dbReference type="Pfam" id="PF14333">
    <property type="entry name" value="DUF4389"/>
    <property type="match status" value="2"/>
</dbReference>
<keyword evidence="2" id="KW-0472">Membrane</keyword>
<dbReference type="Proteomes" id="UP000240739">
    <property type="component" value="Unassembled WGS sequence"/>
</dbReference>
<gene>
    <name evidence="3" type="ORF">C7Y72_18375</name>
</gene>
<feature type="region of interest" description="Disordered" evidence="1">
    <location>
        <begin position="190"/>
        <end position="244"/>
    </location>
</feature>
<reference evidence="3 4" key="1">
    <citation type="submission" date="2018-03" db="EMBL/GenBank/DDBJ databases">
        <title>Aquarubrobacter algicola gen. nov., sp. nov., a novel actinobacterium isolated from shallow eutrophic lake during the end of cyanobacterial harmful algal blooms.</title>
        <authorList>
            <person name="Chun S.J."/>
        </authorList>
    </citation>
    <scope>NUCLEOTIDE SEQUENCE [LARGE SCALE GENOMIC DNA]</scope>
    <source>
        <strain evidence="3 4">Seoho-28</strain>
    </source>
</reference>
<evidence type="ECO:0000256" key="2">
    <source>
        <dbReference type="SAM" id="Phobius"/>
    </source>
</evidence>
<evidence type="ECO:0000313" key="3">
    <source>
        <dbReference type="EMBL" id="PTL55604.1"/>
    </source>
</evidence>